<keyword evidence="5 7" id="KW-1133">Transmembrane helix</keyword>
<protein>
    <submittedName>
        <fullName evidence="8">DoxX family membrane protein</fullName>
    </submittedName>
</protein>
<reference evidence="8 9" key="1">
    <citation type="submission" date="2020-10" db="EMBL/GenBank/DDBJ databases">
        <title>Streptomyces chromofuscus complate genome analysis.</title>
        <authorList>
            <person name="Anwar N."/>
        </authorList>
    </citation>
    <scope>NUCLEOTIDE SEQUENCE [LARGE SCALE GENOMIC DNA]</scope>
    <source>
        <strain evidence="8 9">DSM 40273</strain>
    </source>
</reference>
<evidence type="ECO:0000313" key="9">
    <source>
        <dbReference type="Proteomes" id="UP000594008"/>
    </source>
</evidence>
<organism evidence="8 9">
    <name type="scientific">Streptomyces chromofuscus</name>
    <dbReference type="NCBI Taxonomy" id="42881"/>
    <lineage>
        <taxon>Bacteria</taxon>
        <taxon>Bacillati</taxon>
        <taxon>Actinomycetota</taxon>
        <taxon>Actinomycetes</taxon>
        <taxon>Kitasatosporales</taxon>
        <taxon>Streptomycetaceae</taxon>
        <taxon>Streptomyces</taxon>
    </lineage>
</organism>
<dbReference type="InterPro" id="IPR032808">
    <property type="entry name" value="DoxX"/>
</dbReference>
<dbReference type="InterPro" id="IPR051907">
    <property type="entry name" value="DoxX-like_oxidoreductase"/>
</dbReference>
<dbReference type="Pfam" id="PF07681">
    <property type="entry name" value="DoxX"/>
    <property type="match status" value="1"/>
</dbReference>
<evidence type="ECO:0000256" key="6">
    <source>
        <dbReference type="ARBA" id="ARBA00023136"/>
    </source>
</evidence>
<evidence type="ECO:0000256" key="1">
    <source>
        <dbReference type="ARBA" id="ARBA00004651"/>
    </source>
</evidence>
<evidence type="ECO:0000256" key="4">
    <source>
        <dbReference type="ARBA" id="ARBA00022692"/>
    </source>
</evidence>
<evidence type="ECO:0000256" key="3">
    <source>
        <dbReference type="ARBA" id="ARBA00022475"/>
    </source>
</evidence>
<keyword evidence="6 7" id="KW-0472">Membrane</keyword>
<name>A0A7M2T3W7_STRCW</name>
<evidence type="ECO:0000256" key="7">
    <source>
        <dbReference type="SAM" id="Phobius"/>
    </source>
</evidence>
<feature type="transmembrane region" description="Helical" evidence="7">
    <location>
        <begin position="91"/>
        <end position="115"/>
    </location>
</feature>
<proteinExistence type="inferred from homology"/>
<feature type="transmembrane region" description="Helical" evidence="7">
    <location>
        <begin position="161"/>
        <end position="182"/>
    </location>
</feature>
<evidence type="ECO:0000256" key="5">
    <source>
        <dbReference type="ARBA" id="ARBA00022989"/>
    </source>
</evidence>
<comment type="subcellular location">
    <subcellularLocation>
        <location evidence="1">Cell membrane</location>
        <topology evidence="1">Multi-pass membrane protein</topology>
    </subcellularLocation>
</comment>
<feature type="transmembrane region" description="Helical" evidence="7">
    <location>
        <begin position="21"/>
        <end position="42"/>
    </location>
</feature>
<dbReference type="RefSeq" id="WP_189696466.1">
    <property type="nucleotide sequence ID" value="NZ_BMTA01000002.1"/>
</dbReference>
<evidence type="ECO:0000313" key="8">
    <source>
        <dbReference type="EMBL" id="QOV42869.1"/>
    </source>
</evidence>
<feature type="transmembrane region" description="Helical" evidence="7">
    <location>
        <begin position="127"/>
        <end position="149"/>
    </location>
</feature>
<dbReference type="EMBL" id="CP063374">
    <property type="protein sequence ID" value="QOV42869.1"/>
    <property type="molecule type" value="Genomic_DNA"/>
</dbReference>
<dbReference type="PANTHER" id="PTHR33452:SF1">
    <property type="entry name" value="INNER MEMBRANE PROTEIN YPHA-RELATED"/>
    <property type="match status" value="1"/>
</dbReference>
<evidence type="ECO:0000256" key="2">
    <source>
        <dbReference type="ARBA" id="ARBA00006679"/>
    </source>
</evidence>
<keyword evidence="9" id="KW-1185">Reference proteome</keyword>
<gene>
    <name evidence="8" type="ORF">IPT68_24160</name>
</gene>
<comment type="similarity">
    <text evidence="2">Belongs to the DoxX family.</text>
</comment>
<accession>A0A7M2T3W7</accession>
<dbReference type="AlphaFoldDB" id="A0A7M2T3W7"/>
<keyword evidence="4 7" id="KW-0812">Transmembrane</keyword>
<dbReference type="Proteomes" id="UP000594008">
    <property type="component" value="Chromosome"/>
</dbReference>
<sequence>MTPLTPRSRESAALDRGPSPPVVGAADVGILLLRLAAGLILAGSGSQKLFGLFGGAGLDATGKGFAEQGYEPGVFFAGLAGASELLGGLGLAAGLLTPLAAAAAIGVMFHAMVVAPQYSLWPAGPPSFAYPMLLAVAAVAIAAVGPGSISLDTFFPWRNGGWIPFCVALGLGVLGGALVLVFV</sequence>
<dbReference type="GO" id="GO:0005886">
    <property type="term" value="C:plasma membrane"/>
    <property type="evidence" value="ECO:0007669"/>
    <property type="project" value="UniProtKB-SubCell"/>
</dbReference>
<dbReference type="PANTHER" id="PTHR33452">
    <property type="entry name" value="OXIDOREDUCTASE CATD-RELATED"/>
    <property type="match status" value="1"/>
</dbReference>
<dbReference type="KEGG" id="schf:IPT68_24160"/>
<keyword evidence="3" id="KW-1003">Cell membrane</keyword>